<proteinExistence type="inferred from homology"/>
<keyword evidence="7" id="KW-1185">Reference proteome</keyword>
<reference evidence="6 7" key="1">
    <citation type="journal article" date="2024" name="J. Plant Pathol.">
        <title>Sequence and assembly of the genome of Seiridium unicorne, isolate CBS 538.82, causal agent of cypress canker disease.</title>
        <authorList>
            <person name="Scali E."/>
            <person name="Rocca G.D."/>
            <person name="Danti R."/>
            <person name="Garbelotto M."/>
            <person name="Barberini S."/>
            <person name="Baroncelli R."/>
            <person name="Emiliani G."/>
        </authorList>
    </citation>
    <scope>NUCLEOTIDE SEQUENCE [LARGE SCALE GENOMIC DNA]</scope>
    <source>
        <strain evidence="6 7">BM-138-508</strain>
    </source>
</reference>
<feature type="compositionally biased region" description="Basic and acidic residues" evidence="4">
    <location>
        <begin position="441"/>
        <end position="458"/>
    </location>
</feature>
<dbReference type="InterPro" id="IPR017996">
    <property type="entry name" value="MRJP/yellow-related"/>
</dbReference>
<dbReference type="PANTHER" id="PTHR10009">
    <property type="entry name" value="PROTEIN YELLOW-RELATED"/>
    <property type="match status" value="1"/>
</dbReference>
<dbReference type="Gene3D" id="2.120.10.30">
    <property type="entry name" value="TolB, C-terminal domain"/>
    <property type="match status" value="1"/>
</dbReference>
<dbReference type="SUPFAM" id="SSF101898">
    <property type="entry name" value="NHL repeat"/>
    <property type="match status" value="1"/>
</dbReference>
<gene>
    <name evidence="6" type="ORF">SUNI508_02274</name>
</gene>
<comment type="similarity">
    <text evidence="2">Belongs to the major royal jelly protein family.</text>
</comment>
<evidence type="ECO:0000313" key="7">
    <source>
        <dbReference type="Proteomes" id="UP001408356"/>
    </source>
</evidence>
<accession>A0ABR2UHR0</accession>
<keyword evidence="5" id="KW-0472">Membrane</keyword>
<feature type="transmembrane region" description="Helical" evidence="5">
    <location>
        <begin position="1287"/>
        <end position="1311"/>
    </location>
</feature>
<evidence type="ECO:0000256" key="3">
    <source>
        <dbReference type="ARBA" id="ARBA00022525"/>
    </source>
</evidence>
<keyword evidence="5" id="KW-1133">Transmembrane helix</keyword>
<evidence type="ECO:0000256" key="1">
    <source>
        <dbReference type="ARBA" id="ARBA00004613"/>
    </source>
</evidence>
<sequence length="1351" mass="148603">MSGSLAWLAEYWGQISDARRLSDKMAPVPIEHAPSYVPLALSTTHLGLVVYLTYAVGASLFTSYKSLTPSQDTRQRREWRRTLVPVFAGLAAVALVSASYSSLTYAVLSYKVWAHERGIELPQRIAGDKGFLPGTHNSSQVYLAQWLNDTPVYYDAFEIIAEKARRFWWGQQIDLGTVSWSLLLAIEGRRRRIPLLTAFLALAHLVNLSFAQNLFYLALLLTPAPIAAGHDELELPIVPIPTSRLARIRNAISPPKPTNWCPHPTLFLGAALINFTSLFALPYAADTPSFITVTLITRLSTLLPLIIPKIVPVSWGTVHPHPHNAYSSFTTLFRVIAFASFALHAKATFFGLRYNLPDSHYHRHSRFLPWDIEERSTWEQSTTAIGKVLGSTSDHPVVAAVGWDVLLCALSLGFWTAIRATDVEGIITSTVPFYRKSGYKNADDEAKDTPRPTIKEESEAAESSEPEAGTSMTLRRRGHHKSRVASIASIASSDAGTDEASSGTVRRRGRPKRKVAEDEKAYEPTAQEARQVVEGDVLPPEELDWESAALAWGLAAFGGLGASEAGVFGAENDHLVLSQTGHAAFIAGAAAQGFPSTCPAVPPYNPNATLGVCPTDFTIIGPELEPIHESKTAPTGLAVDCELNVYLTYPRNTGATPINVAKATNFTSEEPWPNAAIQNCTVGQDPAECFINVQNVVLDALGQLWVVDSGIPPGAKSAVSRGAKIIAFSQSGETLRTYIIPDEFYYDSMNSNDVRINNTLGSGGYAFITDESNSGSLLAINLDDGSVTRRLYNTTVTKSDTKYVGSYNGEPIYIWNNTKKSYATTGADGIALASGNVYWGVLASRRFYFISQETLINTTLSDEEMLAAVQDPGELGSEQAGFTADDHGRVYMLASEQNALYYVDTLQSEVTEEVNETPPGGTGPVPTENYVVKTLVRSGLIQHADSAAILDGWLYFCTNQLELSPLRQYKNVDARKAPLVWLHSEDPFRPSDILQHVQHTTPMVNMESIAGLPDLDLDNLALLNEHLDSGPVSLTANDDITGLPAWLFGETPDESGRLHNSIPCVVILVPSGDGSNDIDAFYFYFYSFDRGANISQVLPPLNGMVEDDGGQHFGNHVGDCEHVDGSAYNWDDAALSLKNERPLVYSAYGSHANWVSPGDHVHDEVLIDYCDAGQLWDPVFSAYYYHYDRVTSQLTRIFLSGASETSNSTSFLYYTGIWGDFQYPDDDPRQKTVPRFGLKRYVSGPTGPITKQLVRKGLSPDHREKKSWLQWGVGIFMSLYPCCFRGWRVWVSGIVFVAILVLIVLGIRYAVKRYRSRAKGYKKVDTRTDIPLDNLDYRDEISVDHTAANHQ</sequence>
<dbReference type="Pfam" id="PF03022">
    <property type="entry name" value="MRJP"/>
    <property type="match status" value="1"/>
</dbReference>
<feature type="compositionally biased region" description="Basic residues" evidence="4">
    <location>
        <begin position="474"/>
        <end position="483"/>
    </location>
</feature>
<comment type="caution">
    <text evidence="6">The sequence shown here is derived from an EMBL/GenBank/DDBJ whole genome shotgun (WGS) entry which is preliminary data.</text>
</comment>
<dbReference type="InterPro" id="IPR011042">
    <property type="entry name" value="6-blade_b-propeller_TolB-like"/>
</dbReference>
<keyword evidence="5" id="KW-0812">Transmembrane</keyword>
<dbReference type="EMBL" id="JARVKF010000429">
    <property type="protein sequence ID" value="KAK9414175.1"/>
    <property type="molecule type" value="Genomic_DNA"/>
</dbReference>
<evidence type="ECO:0000256" key="5">
    <source>
        <dbReference type="SAM" id="Phobius"/>
    </source>
</evidence>
<dbReference type="Proteomes" id="UP001408356">
    <property type="component" value="Unassembled WGS sequence"/>
</dbReference>
<evidence type="ECO:0000313" key="6">
    <source>
        <dbReference type="EMBL" id="KAK9414175.1"/>
    </source>
</evidence>
<feature type="transmembrane region" description="Helical" evidence="5">
    <location>
        <begin position="82"/>
        <end position="103"/>
    </location>
</feature>
<evidence type="ECO:0000256" key="2">
    <source>
        <dbReference type="ARBA" id="ARBA00009127"/>
    </source>
</evidence>
<name>A0ABR2UHR0_9PEZI</name>
<evidence type="ECO:0000256" key="4">
    <source>
        <dbReference type="SAM" id="MobiDB-lite"/>
    </source>
</evidence>
<dbReference type="PANTHER" id="PTHR10009:SF17">
    <property type="entry name" value="MAJOR ROYAL JELLY PROTEIN"/>
    <property type="match status" value="1"/>
</dbReference>
<protein>
    <submittedName>
        <fullName evidence="6">Uncharacterized protein</fullName>
    </submittedName>
</protein>
<feature type="transmembrane region" description="Helical" evidence="5">
    <location>
        <begin position="39"/>
        <end position="61"/>
    </location>
</feature>
<comment type="subcellular location">
    <subcellularLocation>
        <location evidence="1">Secreted</location>
    </subcellularLocation>
</comment>
<feature type="compositionally biased region" description="Low complexity" evidence="4">
    <location>
        <begin position="485"/>
        <end position="495"/>
    </location>
</feature>
<feature type="region of interest" description="Disordered" evidence="4">
    <location>
        <begin position="440"/>
        <end position="526"/>
    </location>
</feature>
<organism evidence="6 7">
    <name type="scientific">Seiridium unicorne</name>
    <dbReference type="NCBI Taxonomy" id="138068"/>
    <lineage>
        <taxon>Eukaryota</taxon>
        <taxon>Fungi</taxon>
        <taxon>Dikarya</taxon>
        <taxon>Ascomycota</taxon>
        <taxon>Pezizomycotina</taxon>
        <taxon>Sordariomycetes</taxon>
        <taxon>Xylariomycetidae</taxon>
        <taxon>Amphisphaeriales</taxon>
        <taxon>Sporocadaceae</taxon>
        <taxon>Seiridium</taxon>
    </lineage>
</organism>
<keyword evidence="3" id="KW-0964">Secreted</keyword>